<protein>
    <submittedName>
        <fullName evidence="1">Uncharacterized protein</fullName>
    </submittedName>
</protein>
<feature type="non-terminal residue" evidence="1">
    <location>
        <position position="43"/>
    </location>
</feature>
<gene>
    <name evidence="1" type="ORF">S01H1_42471</name>
</gene>
<name>X0V3G2_9ZZZZ</name>
<dbReference type="EMBL" id="BARS01027015">
    <property type="protein sequence ID" value="GAG07043.1"/>
    <property type="molecule type" value="Genomic_DNA"/>
</dbReference>
<accession>X0V3G2</accession>
<proteinExistence type="predicted"/>
<reference evidence="1" key="1">
    <citation type="journal article" date="2014" name="Front. Microbiol.">
        <title>High frequency of phylogenetically diverse reductive dehalogenase-homologous genes in deep subseafloor sedimentary metagenomes.</title>
        <authorList>
            <person name="Kawai M."/>
            <person name="Futagami T."/>
            <person name="Toyoda A."/>
            <person name="Takaki Y."/>
            <person name="Nishi S."/>
            <person name="Hori S."/>
            <person name="Arai W."/>
            <person name="Tsubouchi T."/>
            <person name="Morono Y."/>
            <person name="Uchiyama I."/>
            <person name="Ito T."/>
            <person name="Fujiyama A."/>
            <person name="Inagaki F."/>
            <person name="Takami H."/>
        </authorList>
    </citation>
    <scope>NUCLEOTIDE SEQUENCE</scope>
    <source>
        <strain evidence="1">Expedition CK06-06</strain>
    </source>
</reference>
<evidence type="ECO:0000313" key="1">
    <source>
        <dbReference type="EMBL" id="GAG07043.1"/>
    </source>
</evidence>
<dbReference type="AlphaFoldDB" id="X0V3G2"/>
<sequence length="43" mass="4868">MGNKSEILYKCSTETNKPQIILVHEPGSETELAVKDPDFWGFD</sequence>
<organism evidence="1">
    <name type="scientific">marine sediment metagenome</name>
    <dbReference type="NCBI Taxonomy" id="412755"/>
    <lineage>
        <taxon>unclassified sequences</taxon>
        <taxon>metagenomes</taxon>
        <taxon>ecological metagenomes</taxon>
    </lineage>
</organism>
<comment type="caution">
    <text evidence="1">The sequence shown here is derived from an EMBL/GenBank/DDBJ whole genome shotgun (WGS) entry which is preliminary data.</text>
</comment>